<organism evidence="2 3">
    <name type="scientific">Micromonospora echinofusca</name>
    <dbReference type="NCBI Taxonomy" id="47858"/>
    <lineage>
        <taxon>Bacteria</taxon>
        <taxon>Bacillati</taxon>
        <taxon>Actinomycetota</taxon>
        <taxon>Actinomycetes</taxon>
        <taxon>Micromonosporales</taxon>
        <taxon>Micromonosporaceae</taxon>
        <taxon>Micromonospora</taxon>
    </lineage>
</organism>
<evidence type="ECO:0000256" key="1">
    <source>
        <dbReference type="SAM" id="SignalP"/>
    </source>
</evidence>
<feature type="signal peptide" evidence="1">
    <location>
        <begin position="1"/>
        <end position="17"/>
    </location>
</feature>
<dbReference type="GeneID" id="95801575"/>
<dbReference type="AlphaFoldDB" id="A0A1C5G715"/>
<keyword evidence="3" id="KW-1185">Reference proteome</keyword>
<dbReference type="Proteomes" id="UP000198251">
    <property type="component" value="Chromosome I"/>
</dbReference>
<dbReference type="RefSeq" id="WP_157747069.1">
    <property type="nucleotide sequence ID" value="NZ_LT607733.1"/>
</dbReference>
<evidence type="ECO:0008006" key="4">
    <source>
        <dbReference type="Google" id="ProtNLM"/>
    </source>
</evidence>
<sequence length="330" mass="35354">MVLPRVPLLITASSAIAAGGGLVAGAVGGVQIKRAETQKRHHRASYEDRHNVHLAERGRTNAELQSFGRTHERVHRDVVLRMRDFLERNGKQVLVREHLILDGVDFSTALQVVALAKLDLDVEGWAQGVIRSALAGGATWAALHDGVRQFANASTGTPLSALRGIAAERARLAYLGGGSLASGGGGMALGATVQKAAVTGPVLLVAGLTTMMQGTKARTEADEYRTAVGIAIAQLDARDELFYGVRKRAQEKRDLLTRLAAKATRALDQLGPERVDMAIHGERLQTALILVKSVQEVAAAPVADEDSNLDPNTERLIFKYRDARKETADA</sequence>
<protein>
    <recommendedName>
        <fullName evidence="4">EcsC protein family protein</fullName>
    </recommendedName>
</protein>
<proteinExistence type="predicted"/>
<evidence type="ECO:0000313" key="3">
    <source>
        <dbReference type="Proteomes" id="UP000198251"/>
    </source>
</evidence>
<keyword evidence="1" id="KW-0732">Signal</keyword>
<evidence type="ECO:0000313" key="2">
    <source>
        <dbReference type="EMBL" id="SCG15497.1"/>
    </source>
</evidence>
<feature type="chain" id="PRO_5008716438" description="EcsC protein family protein" evidence="1">
    <location>
        <begin position="18"/>
        <end position="330"/>
    </location>
</feature>
<gene>
    <name evidence="2" type="ORF">GA0070610_1731</name>
</gene>
<name>A0A1C5G715_MICEH</name>
<dbReference type="EMBL" id="LT607733">
    <property type="protein sequence ID" value="SCG15497.1"/>
    <property type="molecule type" value="Genomic_DNA"/>
</dbReference>
<reference evidence="2 3" key="1">
    <citation type="submission" date="2016-06" db="EMBL/GenBank/DDBJ databases">
        <authorList>
            <person name="Kjaerup R.B."/>
            <person name="Dalgaard T.S."/>
            <person name="Juul-Madsen H.R."/>
        </authorList>
    </citation>
    <scope>NUCLEOTIDE SEQUENCE [LARGE SCALE GENOMIC DNA]</scope>
    <source>
        <strain evidence="2 3">DSM 43913</strain>
    </source>
</reference>
<accession>A0A1C5G715</accession>